<evidence type="ECO:0000313" key="1">
    <source>
        <dbReference type="EMBL" id="KAA8572665.1"/>
    </source>
</evidence>
<sequence>MAEFIVNLLETGVTNFYRNATGAFQEMKNDGTSEMDSHHCSSGSLPSHPAVLHQTWRKEAGGGICQSKSGTCAKEGEGEAHWRKFFQRFCQDFRGYGQRGWCQSQFE</sequence>
<dbReference type="EMBL" id="VICG01000004">
    <property type="protein sequence ID" value="KAA8572665.1"/>
    <property type="molecule type" value="Genomic_DNA"/>
</dbReference>
<comment type="caution">
    <text evidence="1">The sequence shown here is derived from an EMBL/GenBank/DDBJ whole genome shotgun (WGS) entry which is preliminary data.</text>
</comment>
<evidence type="ECO:0000313" key="2">
    <source>
        <dbReference type="Proteomes" id="UP000322873"/>
    </source>
</evidence>
<gene>
    <name evidence="1" type="ORF">EYC84_003259</name>
</gene>
<dbReference type="Proteomes" id="UP000322873">
    <property type="component" value="Unassembled WGS sequence"/>
</dbReference>
<proteinExistence type="predicted"/>
<protein>
    <submittedName>
        <fullName evidence="1">Uncharacterized protein</fullName>
    </submittedName>
</protein>
<organism evidence="1 2">
    <name type="scientific">Monilinia fructicola</name>
    <name type="common">Brown rot fungus</name>
    <name type="synonym">Ciboria fructicola</name>
    <dbReference type="NCBI Taxonomy" id="38448"/>
    <lineage>
        <taxon>Eukaryota</taxon>
        <taxon>Fungi</taxon>
        <taxon>Dikarya</taxon>
        <taxon>Ascomycota</taxon>
        <taxon>Pezizomycotina</taxon>
        <taxon>Leotiomycetes</taxon>
        <taxon>Helotiales</taxon>
        <taxon>Sclerotiniaceae</taxon>
        <taxon>Monilinia</taxon>
    </lineage>
</organism>
<name>A0A5M9K184_MONFR</name>
<keyword evidence="2" id="KW-1185">Reference proteome</keyword>
<accession>A0A5M9K184</accession>
<dbReference type="AlphaFoldDB" id="A0A5M9K184"/>
<reference evidence="1 2" key="1">
    <citation type="submission" date="2019-06" db="EMBL/GenBank/DDBJ databases">
        <title>Genome Sequence of the Brown Rot Fungal Pathogen Monilinia fructicola.</title>
        <authorList>
            <person name="De Miccolis Angelini R.M."/>
            <person name="Landi L."/>
            <person name="Abate D."/>
            <person name="Pollastro S."/>
            <person name="Romanazzi G."/>
            <person name="Faretra F."/>
        </authorList>
    </citation>
    <scope>NUCLEOTIDE SEQUENCE [LARGE SCALE GENOMIC DNA]</scope>
    <source>
        <strain evidence="1 2">Mfrc123</strain>
    </source>
</reference>